<comment type="caution">
    <text evidence="1">The sequence shown here is derived from an EMBL/GenBank/DDBJ whole genome shotgun (WGS) entry which is preliminary data.</text>
</comment>
<name>A0ABN7WNE3_GIGMA</name>
<reference evidence="1 2" key="1">
    <citation type="submission" date="2021-06" db="EMBL/GenBank/DDBJ databases">
        <authorList>
            <person name="Kallberg Y."/>
            <person name="Tangrot J."/>
            <person name="Rosling A."/>
        </authorList>
    </citation>
    <scope>NUCLEOTIDE SEQUENCE [LARGE SCALE GENOMIC DNA]</scope>
    <source>
        <strain evidence="1 2">120-4 pot B 10/14</strain>
    </source>
</reference>
<proteinExistence type="predicted"/>
<evidence type="ECO:0000313" key="1">
    <source>
        <dbReference type="EMBL" id="CAG8836694.1"/>
    </source>
</evidence>
<dbReference type="Proteomes" id="UP000789901">
    <property type="component" value="Unassembled WGS sequence"/>
</dbReference>
<feature type="non-terminal residue" evidence="1">
    <location>
        <position position="1"/>
    </location>
</feature>
<keyword evidence="2" id="KW-1185">Reference proteome</keyword>
<organism evidence="1 2">
    <name type="scientific">Gigaspora margarita</name>
    <dbReference type="NCBI Taxonomy" id="4874"/>
    <lineage>
        <taxon>Eukaryota</taxon>
        <taxon>Fungi</taxon>
        <taxon>Fungi incertae sedis</taxon>
        <taxon>Mucoromycota</taxon>
        <taxon>Glomeromycotina</taxon>
        <taxon>Glomeromycetes</taxon>
        <taxon>Diversisporales</taxon>
        <taxon>Gigasporaceae</taxon>
        <taxon>Gigaspora</taxon>
    </lineage>
</organism>
<dbReference type="EMBL" id="CAJVQB010054182">
    <property type="protein sequence ID" value="CAG8836694.1"/>
    <property type="molecule type" value="Genomic_DNA"/>
</dbReference>
<gene>
    <name evidence="1" type="ORF">GMARGA_LOCUS33157</name>
</gene>
<evidence type="ECO:0000313" key="2">
    <source>
        <dbReference type="Proteomes" id="UP000789901"/>
    </source>
</evidence>
<protein>
    <submittedName>
        <fullName evidence="1">24987_t:CDS:1</fullName>
    </submittedName>
</protein>
<accession>A0ABN7WNE3</accession>
<sequence>IPSLGTRFEEFCEELLIRMLRQFGAAVKRIGASWPAVKAVERSSRFSRIPISSVLFISLIKMYFEAFVRYINESSQALGITSQDVETIWCCIKTNQLKARRGQLFKQLNVLLGFQGSRKVEMVAETLSSEYANLERSCNAKRILIKT</sequence>